<organism evidence="1 2">
    <name type="scientific">Fusarium fujikuroi</name>
    <name type="common">Bakanae and foot rot disease fungus</name>
    <name type="synonym">Gibberella fujikuroi</name>
    <dbReference type="NCBI Taxonomy" id="5127"/>
    <lineage>
        <taxon>Eukaryota</taxon>
        <taxon>Fungi</taxon>
        <taxon>Dikarya</taxon>
        <taxon>Ascomycota</taxon>
        <taxon>Pezizomycotina</taxon>
        <taxon>Sordariomycetes</taxon>
        <taxon>Hypocreomycetidae</taxon>
        <taxon>Hypocreales</taxon>
        <taxon>Nectriaceae</taxon>
        <taxon>Fusarium</taxon>
        <taxon>Fusarium fujikuroi species complex</taxon>
    </lineage>
</organism>
<reference evidence="1" key="1">
    <citation type="submission" date="2019-05" db="EMBL/GenBank/DDBJ databases">
        <authorList>
            <person name="Piombo E."/>
        </authorList>
    </citation>
    <scope>NUCLEOTIDE SEQUENCE</scope>
    <source>
        <strain evidence="1">C2S</strain>
    </source>
</reference>
<comment type="caution">
    <text evidence="1">The sequence shown here is derived from an EMBL/GenBank/DDBJ whole genome shotgun (WGS) entry which is preliminary data.</text>
</comment>
<dbReference type="AlphaFoldDB" id="A0A9Q9RE09"/>
<dbReference type="EMBL" id="CABFJX010000046">
    <property type="protein sequence ID" value="VTT60528.1"/>
    <property type="molecule type" value="Genomic_DNA"/>
</dbReference>
<accession>A0A9Q9RE09</accession>
<proteinExistence type="predicted"/>
<sequence>MSNSAEQLIQQHPANVVANPGYKTTSDKAWAHDYKPIKTTIVHTVIRNGVTDANFEDAFMGMEDDDALRFRQPAVPTNQRHWRLETEADCENWFNTEITNVVLSAWHEYPPLMQTSHTKPLSEENISENVDCTFSVKYGQKRYTVAIGEFKRNLIDPQQWQSGSITRSGQRSLSQELRGYASKYQCPQVFCFDGSRLILLQFRAYRVDDIKSETCPIDCWMIPVNLRYALYRLLAQGWRRCQAEMSTVYNIGGFPMSSREYYTGLPIWNANGQRQRSHPAGYQRSVDQATGALMWCHAVHQSEWETGPFWE</sequence>
<evidence type="ECO:0000313" key="1">
    <source>
        <dbReference type="EMBL" id="VTT60528.1"/>
    </source>
</evidence>
<name>A0A9Q9RE09_FUSFU</name>
<protein>
    <submittedName>
        <fullName evidence="1">Uncharacterized protein</fullName>
    </submittedName>
</protein>
<dbReference type="Proteomes" id="UP000760494">
    <property type="component" value="Unassembled WGS sequence"/>
</dbReference>
<evidence type="ECO:0000313" key="2">
    <source>
        <dbReference type="Proteomes" id="UP000760494"/>
    </source>
</evidence>
<gene>
    <name evidence="1" type="ORF">C2S_4158</name>
</gene>